<gene>
    <name evidence="5" type="ORF">ACFPIJ_57145</name>
</gene>
<evidence type="ECO:0000313" key="6">
    <source>
        <dbReference type="Proteomes" id="UP001595912"/>
    </source>
</evidence>
<evidence type="ECO:0000256" key="3">
    <source>
        <dbReference type="ARBA" id="ARBA00023163"/>
    </source>
</evidence>
<proteinExistence type="predicted"/>
<dbReference type="Gene3D" id="1.10.10.10">
    <property type="entry name" value="Winged helix-like DNA-binding domain superfamily/Winged helix DNA-binding domain"/>
    <property type="match status" value="1"/>
</dbReference>
<keyword evidence="1" id="KW-0805">Transcription regulation</keyword>
<dbReference type="SMART" id="SM00345">
    <property type="entry name" value="HTH_GNTR"/>
    <property type="match status" value="1"/>
</dbReference>
<evidence type="ECO:0000256" key="1">
    <source>
        <dbReference type="ARBA" id="ARBA00023015"/>
    </source>
</evidence>
<reference evidence="6" key="1">
    <citation type="journal article" date="2019" name="Int. J. Syst. Evol. Microbiol.">
        <title>The Global Catalogue of Microorganisms (GCM) 10K type strain sequencing project: providing services to taxonomists for standard genome sequencing and annotation.</title>
        <authorList>
            <consortium name="The Broad Institute Genomics Platform"/>
            <consortium name="The Broad Institute Genome Sequencing Center for Infectious Disease"/>
            <person name="Wu L."/>
            <person name="Ma J."/>
        </authorList>
    </citation>
    <scope>NUCLEOTIDE SEQUENCE [LARGE SCALE GENOMIC DNA]</scope>
    <source>
        <strain evidence="6">CGMCC 4.7152</strain>
    </source>
</reference>
<dbReference type="RefSeq" id="WP_380127972.1">
    <property type="nucleotide sequence ID" value="NZ_JBHSIU010000121.1"/>
</dbReference>
<organism evidence="5 6">
    <name type="scientific">Dactylosporangium cerinum</name>
    <dbReference type="NCBI Taxonomy" id="1434730"/>
    <lineage>
        <taxon>Bacteria</taxon>
        <taxon>Bacillati</taxon>
        <taxon>Actinomycetota</taxon>
        <taxon>Actinomycetes</taxon>
        <taxon>Micromonosporales</taxon>
        <taxon>Micromonosporaceae</taxon>
        <taxon>Dactylosporangium</taxon>
    </lineage>
</organism>
<dbReference type="InterPro" id="IPR036388">
    <property type="entry name" value="WH-like_DNA-bd_sf"/>
</dbReference>
<keyword evidence="6" id="KW-1185">Reference proteome</keyword>
<dbReference type="Pfam" id="PF00392">
    <property type="entry name" value="GntR"/>
    <property type="match status" value="1"/>
</dbReference>
<evidence type="ECO:0000313" key="5">
    <source>
        <dbReference type="EMBL" id="MFC5007326.1"/>
    </source>
</evidence>
<comment type="caution">
    <text evidence="5">The sequence shown here is derived from an EMBL/GenBank/DDBJ whole genome shotgun (WGS) entry which is preliminary data.</text>
</comment>
<accession>A0ABV9WI18</accession>
<dbReference type="InterPro" id="IPR050679">
    <property type="entry name" value="Bact_HTH_transcr_reg"/>
</dbReference>
<dbReference type="PRINTS" id="PR00035">
    <property type="entry name" value="HTHGNTR"/>
</dbReference>
<dbReference type="CDD" id="cd07377">
    <property type="entry name" value="WHTH_GntR"/>
    <property type="match status" value="1"/>
</dbReference>
<keyword evidence="3" id="KW-0804">Transcription</keyword>
<evidence type="ECO:0000259" key="4">
    <source>
        <dbReference type="PROSITE" id="PS50949"/>
    </source>
</evidence>
<dbReference type="PANTHER" id="PTHR44846:SF17">
    <property type="entry name" value="GNTR-FAMILY TRANSCRIPTIONAL REGULATOR"/>
    <property type="match status" value="1"/>
</dbReference>
<evidence type="ECO:0000256" key="2">
    <source>
        <dbReference type="ARBA" id="ARBA00023125"/>
    </source>
</evidence>
<protein>
    <submittedName>
        <fullName evidence="5">GntR family transcriptional regulator</fullName>
    </submittedName>
</protein>
<dbReference type="Proteomes" id="UP001595912">
    <property type="component" value="Unassembled WGS sequence"/>
</dbReference>
<dbReference type="EMBL" id="JBHSIU010000121">
    <property type="protein sequence ID" value="MFC5007326.1"/>
    <property type="molecule type" value="Genomic_DNA"/>
</dbReference>
<feature type="domain" description="HTH gntR-type" evidence="4">
    <location>
        <begin position="6"/>
        <end position="74"/>
    </location>
</feature>
<sequence>MQPSDIPLYLALADALRDRIQRGDYPAGQALPIESAICHEHGVSRMTVRRALAVLREEGLVTTRRGAPSTVRPVSVRQTLVLRHDDRLISRMPSRHERMKLGLDVGVPVLEVDRSNGTSELHAADQVTVACHALSPSPPPH</sequence>
<keyword evidence="2" id="KW-0238">DNA-binding</keyword>
<dbReference type="InterPro" id="IPR000524">
    <property type="entry name" value="Tscrpt_reg_HTH_GntR"/>
</dbReference>
<name>A0ABV9WI18_9ACTN</name>
<dbReference type="SUPFAM" id="SSF46785">
    <property type="entry name" value="Winged helix' DNA-binding domain"/>
    <property type="match status" value="1"/>
</dbReference>
<dbReference type="PANTHER" id="PTHR44846">
    <property type="entry name" value="MANNOSYL-D-GLYCERATE TRANSPORT/METABOLISM SYSTEM REPRESSOR MNGR-RELATED"/>
    <property type="match status" value="1"/>
</dbReference>
<dbReference type="PROSITE" id="PS50949">
    <property type="entry name" value="HTH_GNTR"/>
    <property type="match status" value="1"/>
</dbReference>
<dbReference type="InterPro" id="IPR036390">
    <property type="entry name" value="WH_DNA-bd_sf"/>
</dbReference>